<feature type="transmembrane region" description="Helical" evidence="1">
    <location>
        <begin position="40"/>
        <end position="59"/>
    </location>
</feature>
<protein>
    <submittedName>
        <fullName evidence="2">Uncharacterized protein</fullName>
    </submittedName>
</protein>
<keyword evidence="1" id="KW-1133">Transmembrane helix</keyword>
<gene>
    <name evidence="2" type="ORF">Nepgr_001581</name>
</gene>
<keyword evidence="1" id="KW-0812">Transmembrane</keyword>
<keyword evidence="1" id="KW-0472">Membrane</keyword>
<organism evidence="2 3">
    <name type="scientific">Nepenthes gracilis</name>
    <name type="common">Slender pitcher plant</name>
    <dbReference type="NCBI Taxonomy" id="150966"/>
    <lineage>
        <taxon>Eukaryota</taxon>
        <taxon>Viridiplantae</taxon>
        <taxon>Streptophyta</taxon>
        <taxon>Embryophyta</taxon>
        <taxon>Tracheophyta</taxon>
        <taxon>Spermatophyta</taxon>
        <taxon>Magnoliopsida</taxon>
        <taxon>eudicotyledons</taxon>
        <taxon>Gunneridae</taxon>
        <taxon>Pentapetalae</taxon>
        <taxon>Caryophyllales</taxon>
        <taxon>Nepenthaceae</taxon>
        <taxon>Nepenthes</taxon>
    </lineage>
</organism>
<reference evidence="2" key="1">
    <citation type="submission" date="2023-05" db="EMBL/GenBank/DDBJ databases">
        <title>Nepenthes gracilis genome sequencing.</title>
        <authorList>
            <person name="Fukushima K."/>
        </authorList>
    </citation>
    <scope>NUCLEOTIDE SEQUENCE</scope>
    <source>
        <strain evidence="2">SING2019-196</strain>
    </source>
</reference>
<comment type="caution">
    <text evidence="2">The sequence shown here is derived from an EMBL/GenBank/DDBJ whole genome shotgun (WGS) entry which is preliminary data.</text>
</comment>
<dbReference type="Proteomes" id="UP001279734">
    <property type="component" value="Unassembled WGS sequence"/>
</dbReference>
<accession>A0AAD3P5E9</accession>
<evidence type="ECO:0000313" key="2">
    <source>
        <dbReference type="EMBL" id="GMG99741.1"/>
    </source>
</evidence>
<dbReference type="EMBL" id="BSYO01000001">
    <property type="protein sequence ID" value="GMG99741.1"/>
    <property type="molecule type" value="Genomic_DNA"/>
</dbReference>
<sequence length="88" mass="10192">MEVDEKPSEDYNDIGGLEKQIQELVRQLFYLRHTKSGFKSWGFIHLWGFFYMVEVVATTRTLDTRMVKRHELGGSQLHKVMANGKGSS</sequence>
<keyword evidence="3" id="KW-1185">Reference proteome</keyword>
<evidence type="ECO:0000313" key="3">
    <source>
        <dbReference type="Proteomes" id="UP001279734"/>
    </source>
</evidence>
<evidence type="ECO:0000256" key="1">
    <source>
        <dbReference type="SAM" id="Phobius"/>
    </source>
</evidence>
<dbReference type="AlphaFoldDB" id="A0AAD3P5E9"/>
<name>A0AAD3P5E9_NEPGR</name>
<proteinExistence type="predicted"/>